<feature type="region of interest" description="Disordered" evidence="2">
    <location>
        <begin position="115"/>
        <end position="162"/>
    </location>
</feature>
<evidence type="ECO:0000259" key="4">
    <source>
        <dbReference type="PROSITE" id="PS50930"/>
    </source>
</evidence>
<dbReference type="Pfam" id="PF00072">
    <property type="entry name" value="Response_reg"/>
    <property type="match status" value="1"/>
</dbReference>
<feature type="compositionally biased region" description="Low complexity" evidence="2">
    <location>
        <begin position="132"/>
        <end position="155"/>
    </location>
</feature>
<evidence type="ECO:0000259" key="3">
    <source>
        <dbReference type="PROSITE" id="PS50110"/>
    </source>
</evidence>
<dbReference type="Gene3D" id="3.40.50.2300">
    <property type="match status" value="1"/>
</dbReference>
<feature type="modified residue" description="4-aspartylphosphate" evidence="1">
    <location>
        <position position="56"/>
    </location>
</feature>
<dbReference type="RefSeq" id="WP_236997849.1">
    <property type="nucleotide sequence ID" value="NZ_JAKKOR010000007.1"/>
</dbReference>
<dbReference type="SUPFAM" id="SSF52172">
    <property type="entry name" value="CheY-like"/>
    <property type="match status" value="1"/>
</dbReference>
<dbReference type="GO" id="GO:0003677">
    <property type="term" value="F:DNA binding"/>
    <property type="evidence" value="ECO:0007669"/>
    <property type="project" value="UniProtKB-KW"/>
</dbReference>
<keyword evidence="1" id="KW-0597">Phosphoprotein</keyword>
<reference evidence="5 6" key="1">
    <citation type="submission" date="2022-01" db="EMBL/GenBank/DDBJ databases">
        <authorList>
            <person name="Huang Y."/>
        </authorList>
    </citation>
    <scope>NUCLEOTIDE SEQUENCE [LARGE SCALE GENOMIC DNA]</scope>
    <source>
        <strain evidence="5 6">HY366</strain>
    </source>
</reference>
<evidence type="ECO:0000256" key="2">
    <source>
        <dbReference type="SAM" id="MobiDB-lite"/>
    </source>
</evidence>
<evidence type="ECO:0000313" key="5">
    <source>
        <dbReference type="EMBL" id="MCF8588607.1"/>
    </source>
</evidence>
<dbReference type="Pfam" id="PF04397">
    <property type="entry name" value="LytTR"/>
    <property type="match status" value="1"/>
</dbReference>
<evidence type="ECO:0000313" key="6">
    <source>
        <dbReference type="Proteomes" id="UP001200110"/>
    </source>
</evidence>
<comment type="caution">
    <text evidence="5">The sequence shown here is derived from an EMBL/GenBank/DDBJ whole genome shotgun (WGS) entry which is preliminary data.</text>
</comment>
<gene>
    <name evidence="5" type="ORF">L5G33_09030</name>
</gene>
<proteinExistence type="predicted"/>
<feature type="domain" description="HTH LytTR-type" evidence="4">
    <location>
        <begin position="161"/>
        <end position="269"/>
    </location>
</feature>
<dbReference type="PROSITE" id="PS50930">
    <property type="entry name" value="HTH_LYTTR"/>
    <property type="match status" value="1"/>
</dbReference>
<dbReference type="Proteomes" id="UP001200110">
    <property type="component" value="Unassembled WGS sequence"/>
</dbReference>
<dbReference type="InterPro" id="IPR046947">
    <property type="entry name" value="LytR-like"/>
</dbReference>
<dbReference type="PROSITE" id="PS50110">
    <property type="entry name" value="RESPONSE_REGULATORY"/>
    <property type="match status" value="1"/>
</dbReference>
<dbReference type="SMART" id="SM00850">
    <property type="entry name" value="LytTR"/>
    <property type="match status" value="1"/>
</dbReference>
<feature type="compositionally biased region" description="Basic and acidic residues" evidence="2">
    <location>
        <begin position="115"/>
        <end position="131"/>
    </location>
</feature>
<organism evidence="5 6">
    <name type="scientific">Gordonia liuliyuniae</name>
    <dbReference type="NCBI Taxonomy" id="2911517"/>
    <lineage>
        <taxon>Bacteria</taxon>
        <taxon>Bacillati</taxon>
        <taxon>Actinomycetota</taxon>
        <taxon>Actinomycetes</taxon>
        <taxon>Mycobacteriales</taxon>
        <taxon>Gordoniaceae</taxon>
        <taxon>Gordonia</taxon>
    </lineage>
</organism>
<feature type="domain" description="Response regulatory" evidence="3">
    <location>
        <begin position="5"/>
        <end position="119"/>
    </location>
</feature>
<protein>
    <submittedName>
        <fullName evidence="5">LytTR family DNA-binding domain-containing protein</fullName>
    </submittedName>
</protein>
<dbReference type="Gene3D" id="2.40.50.1020">
    <property type="entry name" value="LytTr DNA-binding domain"/>
    <property type="match status" value="1"/>
</dbReference>
<dbReference type="PANTHER" id="PTHR37299">
    <property type="entry name" value="TRANSCRIPTIONAL REGULATOR-RELATED"/>
    <property type="match status" value="1"/>
</dbReference>
<dbReference type="PANTHER" id="PTHR37299:SF1">
    <property type="entry name" value="STAGE 0 SPORULATION PROTEIN A HOMOLOG"/>
    <property type="match status" value="1"/>
</dbReference>
<keyword evidence="6" id="KW-1185">Reference proteome</keyword>
<sequence>MNGLTVLAVDDEEPALDELAFLLNRNDAVDVVLTASDATSALRELSDHRVDGVFLDISMPGLSGMELAGVLARYADPPPVVFVTAHDDRAVEAFEVGAVDYLLKPLREEQLARAVERVASHDRSGPDEPPRDGSAPASAADTPTTHTSATHASGSDSDEVIPVESGGVTSLVRRDAISWVEAVGDYARLHTDSGSYLVRVTLSTLESRWGPAGFARVHRSYLVNLPMVSGLRSAGPSTMVRIQANGVSQAVELPVSRRQVRELKDRLVRDPMRTIRGGGPSGAGG</sequence>
<accession>A0ABS9ISS3</accession>
<dbReference type="InterPro" id="IPR001789">
    <property type="entry name" value="Sig_transdc_resp-reg_receiver"/>
</dbReference>
<dbReference type="SMART" id="SM00448">
    <property type="entry name" value="REC"/>
    <property type="match status" value="1"/>
</dbReference>
<evidence type="ECO:0000256" key="1">
    <source>
        <dbReference type="PROSITE-ProRule" id="PRU00169"/>
    </source>
</evidence>
<name>A0ABS9ISS3_9ACTN</name>
<dbReference type="EMBL" id="JAKKOR010000007">
    <property type="protein sequence ID" value="MCF8588607.1"/>
    <property type="molecule type" value="Genomic_DNA"/>
</dbReference>
<dbReference type="InterPro" id="IPR007492">
    <property type="entry name" value="LytTR_DNA-bd_dom"/>
</dbReference>
<keyword evidence="5" id="KW-0238">DNA-binding</keyword>
<dbReference type="InterPro" id="IPR011006">
    <property type="entry name" value="CheY-like_superfamily"/>
</dbReference>